<accession>A0A161JWH3</accession>
<dbReference type="InterPro" id="IPR036921">
    <property type="entry name" value="PurM-like_N_sf"/>
</dbReference>
<protein>
    <submittedName>
        <fullName evidence="4">Phosphoribosylformylglycinamidine synthase, synthetase subunit</fullName>
        <ecNumber evidence="4">6.3.5.3</ecNumber>
    </submittedName>
</protein>
<dbReference type="SUPFAM" id="SSF55326">
    <property type="entry name" value="PurM N-terminal domain-like"/>
    <property type="match status" value="1"/>
</dbReference>
<dbReference type="PANTHER" id="PTHR43555:SF1">
    <property type="entry name" value="PHOSPHORIBOSYLFORMYLGLYCINAMIDINE SYNTHASE SUBUNIT PURL"/>
    <property type="match status" value="1"/>
</dbReference>
<evidence type="ECO:0000259" key="2">
    <source>
        <dbReference type="Pfam" id="PF00586"/>
    </source>
</evidence>
<evidence type="ECO:0000259" key="3">
    <source>
        <dbReference type="Pfam" id="PF02769"/>
    </source>
</evidence>
<dbReference type="InterPro" id="IPR010918">
    <property type="entry name" value="PurM-like_C_dom"/>
</dbReference>
<evidence type="ECO:0000313" key="4">
    <source>
        <dbReference type="EMBL" id="CUV10487.1"/>
    </source>
</evidence>
<dbReference type="EC" id="6.3.5.3" evidence="4"/>
<dbReference type="Gene3D" id="3.90.650.10">
    <property type="entry name" value="PurM-like C-terminal domain"/>
    <property type="match status" value="1"/>
</dbReference>
<reference evidence="4" key="1">
    <citation type="submission" date="2015-10" db="EMBL/GenBank/DDBJ databases">
        <authorList>
            <person name="Gilbert D.G."/>
        </authorList>
    </citation>
    <scope>NUCLEOTIDE SEQUENCE</scope>
</reference>
<dbReference type="SUPFAM" id="SSF56042">
    <property type="entry name" value="PurM C-terminal domain-like"/>
    <property type="match status" value="1"/>
</dbReference>
<dbReference type="InterPro" id="IPR010074">
    <property type="entry name" value="PRibForGlyAmidine_synth_PurL"/>
</dbReference>
<dbReference type="InterPro" id="IPR036676">
    <property type="entry name" value="PurM-like_C_sf"/>
</dbReference>
<dbReference type="Pfam" id="PF02769">
    <property type="entry name" value="AIRS_C"/>
    <property type="match status" value="1"/>
</dbReference>
<dbReference type="Pfam" id="PF00586">
    <property type="entry name" value="AIRS"/>
    <property type="match status" value="1"/>
</dbReference>
<dbReference type="GO" id="GO:0006189">
    <property type="term" value="P:'de novo' IMP biosynthetic process"/>
    <property type="evidence" value="ECO:0007669"/>
    <property type="project" value="InterPro"/>
</dbReference>
<dbReference type="PANTHER" id="PTHR43555">
    <property type="entry name" value="PHOSPHORIBOSYLFORMYLGLYCINAMIDINE SYNTHASE SUBUNIT PURL"/>
    <property type="match status" value="1"/>
</dbReference>
<keyword evidence="1" id="KW-0963">Cytoplasm</keyword>
<organism evidence="4">
    <name type="scientific">hydrothermal vent metagenome</name>
    <dbReference type="NCBI Taxonomy" id="652676"/>
    <lineage>
        <taxon>unclassified sequences</taxon>
        <taxon>metagenomes</taxon>
        <taxon>ecological metagenomes</taxon>
    </lineage>
</organism>
<dbReference type="AlphaFoldDB" id="A0A161JWH3"/>
<proteinExistence type="predicted"/>
<name>A0A161JWH3_9ZZZZ</name>
<feature type="domain" description="PurM-like N-terminal" evidence="2">
    <location>
        <begin position="306"/>
        <end position="394"/>
    </location>
</feature>
<dbReference type="EMBL" id="FAXC01000422">
    <property type="protein sequence ID" value="CUV10487.1"/>
    <property type="molecule type" value="Genomic_DNA"/>
</dbReference>
<evidence type="ECO:0000256" key="1">
    <source>
        <dbReference type="ARBA" id="ARBA00022490"/>
    </source>
</evidence>
<dbReference type="InterPro" id="IPR016188">
    <property type="entry name" value="PurM-like_N"/>
</dbReference>
<feature type="domain" description="PurM-like C-terminal" evidence="3">
    <location>
        <begin position="407"/>
        <end position="548"/>
    </location>
</feature>
<sequence length="563" mass="61646">MLIEEVTAVLGRRPNADELTFIKSVMGSKQIRYLFPALNSIIMGDGQGSAENGQLIIGLEGKSNIIRTKAKMQCAAQGGKGQLKISFPNAKFLVGDKINSEHRKPVPGDNLIYLKAATDAEVTLLNVWNEAHLSAVTVVNQGGLGVSILSLCAEQELGVDLTLTNKRQLGDYNSRNISGFLFSVPTADFKKMNTWKSRWKNLGSFTVSNKITFSYRGNMIGTLPARLFHELHERRLPIIPQTMPKKEHSNANKYVKEPANFKLVLKKLVKAQQDLITLKFTPIRQRITPFTAINSSFVLSASDHPYIKPQEPRVGSMITIANAARHLVCLGVKPVYMAAAFHGGDLNNDTDRWILHELVSGSREAATAFQLRYVNGMITKNNSLHPIVDVITAGAGKVRCSPGFNTPGDFVTMIGSLRGETGSSMYADIIHKNKQVGHPSTIDIVMECRLQEVILQGIAVGLIRSAVNVSRGGLAVAIANSLLLGSDGLGARIHFSRKIRNDELLFGETQGLVVVTLCENDLIEFERICMTTGVPSTTIGRITDDGNYIFNDLINIPVKQLSK</sequence>
<dbReference type="GO" id="GO:0004642">
    <property type="term" value="F:phosphoribosylformylglycinamidine synthase activity"/>
    <property type="evidence" value="ECO:0007669"/>
    <property type="project" value="UniProtKB-EC"/>
</dbReference>
<gene>
    <name evidence="4" type="ORF">MGWOODY_Mmi983</name>
</gene>
<dbReference type="Gene3D" id="3.30.1330.10">
    <property type="entry name" value="PurM-like, N-terminal domain"/>
    <property type="match status" value="1"/>
</dbReference>
<keyword evidence="4" id="KW-0436">Ligase</keyword>